<keyword evidence="4" id="KW-0156">Chromatin regulator</keyword>
<evidence type="ECO:0000256" key="2">
    <source>
        <dbReference type="ARBA" id="ARBA00004123"/>
    </source>
</evidence>
<dbReference type="Pfam" id="PF13621">
    <property type="entry name" value="Cupin_8"/>
    <property type="match status" value="1"/>
</dbReference>
<dbReference type="EMBL" id="MRZV01001935">
    <property type="protein sequence ID" value="PIK35299.1"/>
    <property type="molecule type" value="Genomic_DNA"/>
</dbReference>
<dbReference type="GO" id="GO:0008168">
    <property type="term" value="F:methyltransferase activity"/>
    <property type="evidence" value="ECO:0007669"/>
    <property type="project" value="UniProtKB-KW"/>
</dbReference>
<dbReference type="GO" id="GO:0005634">
    <property type="term" value="C:nucleus"/>
    <property type="evidence" value="ECO:0007669"/>
    <property type="project" value="UniProtKB-SubCell"/>
</dbReference>
<dbReference type="STRING" id="307972.A0A2G8JHV4"/>
<keyword evidence="9" id="KW-0804">Transcription</keyword>
<evidence type="ECO:0000256" key="6">
    <source>
        <dbReference type="ARBA" id="ARBA00023002"/>
    </source>
</evidence>
<proteinExistence type="predicted"/>
<evidence type="ECO:0000256" key="3">
    <source>
        <dbReference type="ARBA" id="ARBA00022723"/>
    </source>
</evidence>
<feature type="domain" description="Cupin-like" evidence="11">
    <location>
        <begin position="195"/>
        <end position="288"/>
    </location>
</feature>
<keyword evidence="10" id="KW-0539">Nucleus</keyword>
<keyword evidence="5" id="KW-0223">Dioxygenase</keyword>
<comment type="caution">
    <text evidence="13">The sequence shown here is derived from an EMBL/GenBank/DDBJ whole genome shotgun (WGS) entry which is preliminary data.</text>
</comment>
<reference evidence="13 14" key="1">
    <citation type="journal article" date="2017" name="PLoS Biol.">
        <title>The sea cucumber genome provides insights into morphological evolution and visceral regeneration.</title>
        <authorList>
            <person name="Zhang X."/>
            <person name="Sun L."/>
            <person name="Yuan J."/>
            <person name="Sun Y."/>
            <person name="Gao Y."/>
            <person name="Zhang L."/>
            <person name="Li S."/>
            <person name="Dai H."/>
            <person name="Hamel J.F."/>
            <person name="Liu C."/>
            <person name="Yu Y."/>
            <person name="Liu S."/>
            <person name="Lin W."/>
            <person name="Guo K."/>
            <person name="Jin S."/>
            <person name="Xu P."/>
            <person name="Storey K.B."/>
            <person name="Huan P."/>
            <person name="Zhang T."/>
            <person name="Zhou Y."/>
            <person name="Zhang J."/>
            <person name="Lin C."/>
            <person name="Li X."/>
            <person name="Xing L."/>
            <person name="Huo D."/>
            <person name="Sun M."/>
            <person name="Wang L."/>
            <person name="Mercier A."/>
            <person name="Li F."/>
            <person name="Yang H."/>
            <person name="Xiang J."/>
        </authorList>
    </citation>
    <scope>NUCLEOTIDE SEQUENCE [LARGE SCALE GENOMIC DNA]</scope>
    <source>
        <strain evidence="13">Shaxun</strain>
        <tissue evidence="13">Muscle</tissue>
    </source>
</reference>
<keyword evidence="13" id="KW-0808">Transferase</keyword>
<dbReference type="GO" id="GO:0046872">
    <property type="term" value="F:metal ion binding"/>
    <property type="evidence" value="ECO:0007669"/>
    <property type="project" value="UniProtKB-KW"/>
</dbReference>
<keyword evidence="6" id="KW-0560">Oxidoreductase</keyword>
<name>A0A2G8JHV4_STIJA</name>
<gene>
    <name evidence="13" type="ORF">BSL78_27874</name>
</gene>
<evidence type="ECO:0000256" key="4">
    <source>
        <dbReference type="ARBA" id="ARBA00022853"/>
    </source>
</evidence>
<evidence type="ECO:0000313" key="14">
    <source>
        <dbReference type="Proteomes" id="UP000230750"/>
    </source>
</evidence>
<keyword evidence="8" id="KW-0805">Transcription regulation</keyword>
<evidence type="ECO:0000256" key="9">
    <source>
        <dbReference type="ARBA" id="ARBA00023163"/>
    </source>
</evidence>
<evidence type="ECO:0000256" key="10">
    <source>
        <dbReference type="ARBA" id="ARBA00023242"/>
    </source>
</evidence>
<dbReference type="PANTHER" id="PTHR12461">
    <property type="entry name" value="HYPOXIA-INDUCIBLE FACTOR 1 ALPHA INHIBITOR-RELATED"/>
    <property type="match status" value="1"/>
</dbReference>
<dbReference type="GO" id="GO:0032259">
    <property type="term" value="P:methylation"/>
    <property type="evidence" value="ECO:0007669"/>
    <property type="project" value="UniProtKB-KW"/>
</dbReference>
<protein>
    <submittedName>
        <fullName evidence="13">Putative lysine-specific demethylase 8 isoform X3</fullName>
    </submittedName>
</protein>
<keyword evidence="7" id="KW-0408">Iron</keyword>
<dbReference type="AlphaFoldDB" id="A0A2G8JHV4"/>
<dbReference type="GO" id="GO:0051864">
    <property type="term" value="F:histone H3K36 demethylase activity"/>
    <property type="evidence" value="ECO:0007669"/>
    <property type="project" value="TreeGrafter"/>
</dbReference>
<evidence type="ECO:0000256" key="5">
    <source>
        <dbReference type="ARBA" id="ARBA00022964"/>
    </source>
</evidence>
<dbReference type="Gene3D" id="2.60.120.650">
    <property type="entry name" value="Cupin"/>
    <property type="match status" value="1"/>
</dbReference>
<keyword evidence="3" id="KW-0479">Metal-binding</keyword>
<feature type="domain" description="DM8" evidence="12">
    <location>
        <begin position="58"/>
        <end position="147"/>
    </location>
</feature>
<dbReference type="Pfam" id="PF24472">
    <property type="entry name" value="ARM_KDM8_N"/>
    <property type="match status" value="1"/>
</dbReference>
<comment type="subcellular location">
    <subcellularLocation>
        <location evidence="2">Nucleus</location>
    </subcellularLocation>
</comment>
<evidence type="ECO:0000256" key="8">
    <source>
        <dbReference type="ARBA" id="ARBA00023015"/>
    </source>
</evidence>
<dbReference type="InterPro" id="IPR056520">
    <property type="entry name" value="ARM_KDM8_N"/>
</dbReference>
<organism evidence="13 14">
    <name type="scientific">Stichopus japonicus</name>
    <name type="common">Sea cucumber</name>
    <dbReference type="NCBI Taxonomy" id="307972"/>
    <lineage>
        <taxon>Eukaryota</taxon>
        <taxon>Metazoa</taxon>
        <taxon>Echinodermata</taxon>
        <taxon>Eleutherozoa</taxon>
        <taxon>Echinozoa</taxon>
        <taxon>Holothuroidea</taxon>
        <taxon>Aspidochirotacea</taxon>
        <taxon>Aspidochirotida</taxon>
        <taxon>Stichopodidae</taxon>
        <taxon>Apostichopus</taxon>
    </lineage>
</organism>
<dbReference type="Proteomes" id="UP000230750">
    <property type="component" value="Unassembled WGS sequence"/>
</dbReference>
<keyword evidence="14" id="KW-1185">Reference proteome</keyword>
<keyword evidence="13" id="KW-0489">Methyltransferase</keyword>
<evidence type="ECO:0000256" key="1">
    <source>
        <dbReference type="ARBA" id="ARBA00001954"/>
    </source>
</evidence>
<dbReference type="PANTHER" id="PTHR12461:SF106">
    <property type="entry name" value="BIFUNCTIONAL PEPTIDASE AND ARGINYL-HYDROXYLASE JMJD5"/>
    <property type="match status" value="1"/>
</dbReference>
<evidence type="ECO:0000313" key="13">
    <source>
        <dbReference type="EMBL" id="PIK35299.1"/>
    </source>
</evidence>
<evidence type="ECO:0000256" key="7">
    <source>
        <dbReference type="ARBA" id="ARBA00023004"/>
    </source>
</evidence>
<evidence type="ECO:0000259" key="12">
    <source>
        <dbReference type="Pfam" id="PF24472"/>
    </source>
</evidence>
<accession>A0A2G8JHV4</accession>
<evidence type="ECO:0000259" key="11">
    <source>
        <dbReference type="Pfam" id="PF13621"/>
    </source>
</evidence>
<dbReference type="InterPro" id="IPR041667">
    <property type="entry name" value="Cupin_8"/>
</dbReference>
<dbReference type="SUPFAM" id="SSF51197">
    <property type="entry name" value="Clavaminate synthase-like"/>
    <property type="match status" value="1"/>
</dbReference>
<dbReference type="OrthoDB" id="47172at2759"/>
<sequence>MAELPKYTSDLPILENSLLAKEATSLKTALPEDVNFLLCSCIDCIVDGKYESSEIKSEELLEYCWEHLNTGHWKDVNVGWRKTYSLASLMKAQSILEQAHREGSGLENLLKLRKSLRVCDMGILMGAPVMDDILPRLAVKLQQRVTERDKTGVHKAPPITSRTATVKKQKTTSQVHPVLSTTKLIQRVFCPSIALFQSEFMETSEPVILTGVIDRWPAMTSRKWSLEYLASVAGDRTVPIEIGSKYTEDDWTQKLMTLRDFISSFVQPSEVDEAKDRRVGYLAQHQLFNQVRGRILLITSSKQNFE</sequence>
<comment type="cofactor">
    <cofactor evidence="1">
        <name>Fe(2+)</name>
        <dbReference type="ChEBI" id="CHEBI:29033"/>
    </cofactor>
</comment>